<evidence type="ECO:0000256" key="1">
    <source>
        <dbReference type="SAM" id="MobiDB-lite"/>
    </source>
</evidence>
<proteinExistence type="predicted"/>
<name>A0A8K0REB9_9PLEO</name>
<feature type="region of interest" description="Disordered" evidence="1">
    <location>
        <begin position="556"/>
        <end position="583"/>
    </location>
</feature>
<feature type="compositionally biased region" description="Basic and acidic residues" evidence="1">
    <location>
        <begin position="40"/>
        <end position="55"/>
    </location>
</feature>
<feature type="compositionally biased region" description="Basic and acidic residues" evidence="1">
    <location>
        <begin position="557"/>
        <end position="569"/>
    </location>
</feature>
<protein>
    <submittedName>
        <fullName evidence="2">Uncharacterized protein</fullName>
    </submittedName>
</protein>
<evidence type="ECO:0000313" key="2">
    <source>
        <dbReference type="EMBL" id="KAH7092249.1"/>
    </source>
</evidence>
<dbReference type="EMBL" id="JAGMVJ010000003">
    <property type="protein sequence ID" value="KAH7092249.1"/>
    <property type="molecule type" value="Genomic_DNA"/>
</dbReference>
<organism evidence="2 3">
    <name type="scientific">Paraphoma chrysanthemicola</name>
    <dbReference type="NCBI Taxonomy" id="798071"/>
    <lineage>
        <taxon>Eukaryota</taxon>
        <taxon>Fungi</taxon>
        <taxon>Dikarya</taxon>
        <taxon>Ascomycota</taxon>
        <taxon>Pezizomycotina</taxon>
        <taxon>Dothideomycetes</taxon>
        <taxon>Pleosporomycetidae</taxon>
        <taxon>Pleosporales</taxon>
        <taxon>Pleosporineae</taxon>
        <taxon>Phaeosphaeriaceae</taxon>
        <taxon>Paraphoma</taxon>
    </lineage>
</organism>
<feature type="compositionally biased region" description="Basic and acidic residues" evidence="1">
    <location>
        <begin position="721"/>
        <end position="733"/>
    </location>
</feature>
<feature type="region of interest" description="Disordered" evidence="1">
    <location>
        <begin position="1"/>
        <end position="80"/>
    </location>
</feature>
<feature type="region of interest" description="Disordered" evidence="1">
    <location>
        <begin position="95"/>
        <end position="116"/>
    </location>
</feature>
<keyword evidence="3" id="KW-1185">Reference proteome</keyword>
<dbReference type="Proteomes" id="UP000813461">
    <property type="component" value="Unassembled WGS sequence"/>
</dbReference>
<dbReference type="AlphaFoldDB" id="A0A8K0REB9"/>
<feature type="region of interest" description="Disordered" evidence="1">
    <location>
        <begin position="419"/>
        <end position="464"/>
    </location>
</feature>
<reference evidence="2" key="1">
    <citation type="journal article" date="2021" name="Nat. Commun.">
        <title>Genetic determinants of endophytism in the Arabidopsis root mycobiome.</title>
        <authorList>
            <person name="Mesny F."/>
            <person name="Miyauchi S."/>
            <person name="Thiergart T."/>
            <person name="Pickel B."/>
            <person name="Atanasova L."/>
            <person name="Karlsson M."/>
            <person name="Huettel B."/>
            <person name="Barry K.W."/>
            <person name="Haridas S."/>
            <person name="Chen C."/>
            <person name="Bauer D."/>
            <person name="Andreopoulos W."/>
            <person name="Pangilinan J."/>
            <person name="LaButti K."/>
            <person name="Riley R."/>
            <person name="Lipzen A."/>
            <person name="Clum A."/>
            <person name="Drula E."/>
            <person name="Henrissat B."/>
            <person name="Kohler A."/>
            <person name="Grigoriev I.V."/>
            <person name="Martin F.M."/>
            <person name="Hacquard S."/>
        </authorList>
    </citation>
    <scope>NUCLEOTIDE SEQUENCE</scope>
    <source>
        <strain evidence="2">MPI-SDFR-AT-0120</strain>
    </source>
</reference>
<feature type="compositionally biased region" description="Basic and acidic residues" evidence="1">
    <location>
        <begin position="322"/>
        <end position="331"/>
    </location>
</feature>
<feature type="region of interest" description="Disordered" evidence="1">
    <location>
        <begin position="489"/>
        <end position="543"/>
    </location>
</feature>
<accession>A0A8K0REB9</accession>
<feature type="compositionally biased region" description="Basic and acidic residues" evidence="1">
    <location>
        <begin position="284"/>
        <end position="304"/>
    </location>
</feature>
<sequence length="751" mass="83207">MARVNKVTAKDGKKQVSTTTKVTSKGNIVGGAGRLQEIIPKPDKAAEKKKEDNQRKVHLPAFDCKTTQPAGQAEHAKQEKKPFFGKALGENEAQVGARAQPLGIDEQQKSRKPSLMSRALVKKKPLPSQLVKQDYQTGASSPWLVDTQTIPQMDGRKGYLAHDMIRNSTNNIVDTKSYYFSQPMAQNYQSQTIPSTPRIINNSFEINMDPQYNGLKDYVQDNSQHSTHKNLEQRVNNSTQSTMRTSKITMNAHPVPPNSNIQPATPGPIQIMSLNQIGHPHSIKSRESSKKDARSHIAREDVQQQKKSSSGGTKAIPTVPNDKAKEHHNLDMSRAGSANNTLAMVAAMDKDFKPSRKDKPIKERSGSLVDNILGKKDKVPLAEALDAMVTGPDKSPVGPHDRVSEEDSRFLISGALPVRHEGAPKGTNRSEELKPHAQDKHFKEKKIHFGTVSSNCRSRPAAEDNEVHLEAEHKHGMNSRKPIVIKMSSKSDGHQGDEQSNFSHPPFGHVTSMKDSSEIKASYGEKSHHSVPDDKKTHPGAIGKYDLDTSKVLVTRSLDKDGNPKRSEKNNFSLPLLGHERSKEKISSEIKVSHEKTHHFKLDVREGHVLSQSQETKEQSEISKKHTMRRRKEENLGKKQGTGTLAEGMILQQSVQDEKHAEKGCKKKQKNSSKDESRPDAFEEKTETIKFSLKIKKSEKSKVKGVHGITEHGENSMPGPHSKDDIENGERGQAESGALSQSDKTIPAPEV</sequence>
<feature type="compositionally biased region" description="Basic and acidic residues" evidence="1">
    <location>
        <begin position="515"/>
        <end position="537"/>
    </location>
</feature>
<feature type="region of interest" description="Disordered" evidence="1">
    <location>
        <begin position="249"/>
        <end position="337"/>
    </location>
</feature>
<feature type="compositionally biased region" description="Basic and acidic residues" evidence="1">
    <location>
        <begin position="672"/>
        <end position="688"/>
    </location>
</feature>
<dbReference type="OrthoDB" id="10502218at2759"/>
<feature type="compositionally biased region" description="Basic and acidic residues" evidence="1">
    <location>
        <begin position="419"/>
        <end position="442"/>
    </location>
</feature>
<gene>
    <name evidence="2" type="ORF">FB567DRAFT_545429</name>
</gene>
<evidence type="ECO:0000313" key="3">
    <source>
        <dbReference type="Proteomes" id="UP000813461"/>
    </source>
</evidence>
<feature type="compositionally biased region" description="Basic and acidic residues" evidence="1">
    <location>
        <begin position="615"/>
        <end position="624"/>
    </location>
</feature>
<feature type="region of interest" description="Disordered" evidence="1">
    <location>
        <begin position="607"/>
        <end position="751"/>
    </location>
</feature>
<comment type="caution">
    <text evidence="2">The sequence shown here is derived from an EMBL/GenBank/DDBJ whole genome shotgun (WGS) entry which is preliminary data.</text>
</comment>
<feature type="compositionally biased region" description="Low complexity" evidence="1">
    <location>
        <begin position="15"/>
        <end position="25"/>
    </location>
</feature>